<dbReference type="SUPFAM" id="SSF51735">
    <property type="entry name" value="NAD(P)-binding Rossmann-fold domains"/>
    <property type="match status" value="1"/>
</dbReference>
<comment type="caution">
    <text evidence="4">The sequence shown here is derived from an EMBL/GenBank/DDBJ whole genome shotgun (WGS) entry which is preliminary data.</text>
</comment>
<dbReference type="GO" id="GO:0016651">
    <property type="term" value="F:oxidoreductase activity, acting on NAD(P)H"/>
    <property type="evidence" value="ECO:0007669"/>
    <property type="project" value="TreeGrafter"/>
</dbReference>
<dbReference type="InterPro" id="IPR011032">
    <property type="entry name" value="GroES-like_sf"/>
</dbReference>
<feature type="domain" description="Enoyl reductase (ER)" evidence="3">
    <location>
        <begin position="15"/>
        <end position="325"/>
    </location>
</feature>
<protein>
    <submittedName>
        <fullName evidence="4">NADPH:quinone reductase-like Zn-dependent oxidoreductase</fullName>
    </submittedName>
</protein>
<dbReference type="PANTHER" id="PTHR48106">
    <property type="entry name" value="QUINONE OXIDOREDUCTASE PIG3-RELATED"/>
    <property type="match status" value="1"/>
</dbReference>
<dbReference type="STRING" id="1210086.GCA_001613105_05886"/>
<accession>A0A370HYG2</accession>
<dbReference type="CDD" id="cd08292">
    <property type="entry name" value="ETR_like_2"/>
    <property type="match status" value="1"/>
</dbReference>
<evidence type="ECO:0000256" key="1">
    <source>
        <dbReference type="ARBA" id="ARBA00022857"/>
    </source>
</evidence>
<keyword evidence="5" id="KW-1185">Reference proteome</keyword>
<dbReference type="Gene3D" id="3.90.180.10">
    <property type="entry name" value="Medium-chain alcohol dehydrogenases, catalytic domain"/>
    <property type="match status" value="1"/>
</dbReference>
<dbReference type="AlphaFoldDB" id="A0A370HYG2"/>
<name>A0A370HYG2_9NOCA</name>
<organism evidence="4 5">
    <name type="scientific">Nocardia pseudobrasiliensis</name>
    <dbReference type="NCBI Taxonomy" id="45979"/>
    <lineage>
        <taxon>Bacteria</taxon>
        <taxon>Bacillati</taxon>
        <taxon>Actinomycetota</taxon>
        <taxon>Actinomycetes</taxon>
        <taxon>Mycobacteriales</taxon>
        <taxon>Nocardiaceae</taxon>
        <taxon>Nocardia</taxon>
    </lineage>
</organism>
<keyword evidence="1" id="KW-0521">NADP</keyword>
<dbReference type="Pfam" id="PF08240">
    <property type="entry name" value="ADH_N"/>
    <property type="match status" value="1"/>
</dbReference>
<dbReference type="SUPFAM" id="SSF50129">
    <property type="entry name" value="GroES-like"/>
    <property type="match status" value="1"/>
</dbReference>
<dbReference type="EMBL" id="QQBC01000010">
    <property type="protein sequence ID" value="RDI63553.1"/>
    <property type="molecule type" value="Genomic_DNA"/>
</dbReference>
<dbReference type="SMART" id="SM00829">
    <property type="entry name" value="PKS_ER"/>
    <property type="match status" value="1"/>
</dbReference>
<dbReference type="PANTHER" id="PTHR48106:SF2">
    <property type="entry name" value="ZN2+-BINDING DEHYDROGENASE"/>
    <property type="match status" value="1"/>
</dbReference>
<dbReference type="GO" id="GO:0070402">
    <property type="term" value="F:NADPH binding"/>
    <property type="evidence" value="ECO:0007669"/>
    <property type="project" value="TreeGrafter"/>
</dbReference>
<gene>
    <name evidence="4" type="ORF">DFR76_110250</name>
</gene>
<sequence length="330" mass="34207">MGMRAVVVESFGEPKDVLGVAERAVPEPGPGQVRIATVLSPIHNHDLAIVRGVYGYRPELPYVPGTEAVGVVDALGAGVSDVEVGQRVSVAGVQGAWAQYFLASAAALVPVPDSVGDETAAQLLSMPFSALLLLEDMAVERGQWIVVNAANGAVGRLLNVLAERRGVRVVNLVRSAESARALRDSGAAVVVDTGSADWRARVAAATGGEPIVRAVDQVGGAAAGELLGLLGERGELISFGALSGEPMVLNPGPMIFKQAVVKGFWASRRGEEIGPEARGRLYGELFNLAAGGVLRLEVEARYPLARAGAAAVATEQSGRNAKVVLDPRAE</sequence>
<dbReference type="Proteomes" id="UP000254869">
    <property type="component" value="Unassembled WGS sequence"/>
</dbReference>
<dbReference type="Gene3D" id="3.40.50.720">
    <property type="entry name" value="NAD(P)-binding Rossmann-like Domain"/>
    <property type="match status" value="1"/>
</dbReference>
<evidence type="ECO:0000313" key="4">
    <source>
        <dbReference type="EMBL" id="RDI63553.1"/>
    </source>
</evidence>
<evidence type="ECO:0000256" key="2">
    <source>
        <dbReference type="ARBA" id="ARBA00023002"/>
    </source>
</evidence>
<dbReference type="InterPro" id="IPR013154">
    <property type="entry name" value="ADH-like_N"/>
</dbReference>
<evidence type="ECO:0000259" key="3">
    <source>
        <dbReference type="SMART" id="SM00829"/>
    </source>
</evidence>
<evidence type="ECO:0000313" key="5">
    <source>
        <dbReference type="Proteomes" id="UP000254869"/>
    </source>
</evidence>
<dbReference type="Pfam" id="PF00107">
    <property type="entry name" value="ADH_zinc_N"/>
    <property type="match status" value="1"/>
</dbReference>
<keyword evidence="2" id="KW-0560">Oxidoreductase</keyword>
<dbReference type="RefSeq" id="WP_245998390.1">
    <property type="nucleotide sequence ID" value="NZ_QQBC01000010.1"/>
</dbReference>
<dbReference type="InterPro" id="IPR020843">
    <property type="entry name" value="ER"/>
</dbReference>
<dbReference type="InterPro" id="IPR036291">
    <property type="entry name" value="NAD(P)-bd_dom_sf"/>
</dbReference>
<proteinExistence type="predicted"/>
<reference evidence="4 5" key="1">
    <citation type="submission" date="2018-07" db="EMBL/GenBank/DDBJ databases">
        <title>Genomic Encyclopedia of Type Strains, Phase IV (KMG-IV): sequencing the most valuable type-strain genomes for metagenomic binning, comparative biology and taxonomic classification.</title>
        <authorList>
            <person name="Goeker M."/>
        </authorList>
    </citation>
    <scope>NUCLEOTIDE SEQUENCE [LARGE SCALE GENOMIC DNA]</scope>
    <source>
        <strain evidence="4 5">DSM 44290</strain>
    </source>
</reference>
<dbReference type="InterPro" id="IPR013149">
    <property type="entry name" value="ADH-like_C"/>
</dbReference>